<keyword evidence="5" id="KW-0998">Cell outer membrane</keyword>
<feature type="domain" description="SusD-like N-terminal" evidence="8">
    <location>
        <begin position="84"/>
        <end position="218"/>
    </location>
</feature>
<evidence type="ECO:0000256" key="1">
    <source>
        <dbReference type="ARBA" id="ARBA00004442"/>
    </source>
</evidence>
<evidence type="ECO:0000256" key="3">
    <source>
        <dbReference type="ARBA" id="ARBA00022729"/>
    </source>
</evidence>
<evidence type="ECO:0000313" key="9">
    <source>
        <dbReference type="EMBL" id="BDD02167.1"/>
    </source>
</evidence>
<name>A0ABN6LGE8_9BACT</name>
<organism evidence="9 10">
    <name type="scientific">Persicobacter psychrovividus</name>
    <dbReference type="NCBI Taxonomy" id="387638"/>
    <lineage>
        <taxon>Bacteria</taxon>
        <taxon>Pseudomonadati</taxon>
        <taxon>Bacteroidota</taxon>
        <taxon>Cytophagia</taxon>
        <taxon>Cytophagales</taxon>
        <taxon>Persicobacteraceae</taxon>
        <taxon>Persicobacter</taxon>
    </lineage>
</organism>
<protein>
    <submittedName>
        <fullName evidence="9">Membrane protein</fullName>
    </submittedName>
</protein>
<gene>
    <name evidence="9" type="ORF">PEPS_44470</name>
</gene>
<comment type="subcellular location">
    <subcellularLocation>
        <location evidence="1">Cell outer membrane</location>
    </subcellularLocation>
</comment>
<feature type="domain" description="RagB/SusD" evidence="7">
    <location>
        <begin position="384"/>
        <end position="486"/>
    </location>
</feature>
<keyword evidence="3 6" id="KW-0732">Signal</keyword>
<dbReference type="CDD" id="cd08977">
    <property type="entry name" value="SusD"/>
    <property type="match status" value="1"/>
</dbReference>
<dbReference type="InterPro" id="IPR012944">
    <property type="entry name" value="SusD_RagB_dom"/>
</dbReference>
<reference evidence="9 10" key="1">
    <citation type="submission" date="2021-12" db="EMBL/GenBank/DDBJ databases">
        <title>Genome sequencing of bacteria with rrn-lacking chromosome and rrn-plasmid.</title>
        <authorList>
            <person name="Anda M."/>
            <person name="Iwasaki W."/>
        </authorList>
    </citation>
    <scope>NUCLEOTIDE SEQUENCE [LARGE SCALE GENOMIC DNA]</scope>
    <source>
        <strain evidence="9 10">NBRC 101262</strain>
        <plasmid evidence="9 10">pPP6</plasmid>
    </source>
</reference>
<evidence type="ECO:0000256" key="6">
    <source>
        <dbReference type="SAM" id="SignalP"/>
    </source>
</evidence>
<evidence type="ECO:0000256" key="2">
    <source>
        <dbReference type="ARBA" id="ARBA00006275"/>
    </source>
</evidence>
<feature type="chain" id="PRO_5046964366" evidence="6">
    <location>
        <begin position="22"/>
        <end position="502"/>
    </location>
</feature>
<sequence>MKRFFRNIVLASILIAGATSCSLTEEPNGFVSESNFFKSPKDAQSALTYAYAILPSIEYYSREYLIATEVPGEALTVKPDAGASQHELDRFDQKSNNPIILDMWRYAYIGINRCNAVITNTPKVPGLTDAERGSIIGQAKFLRALHYFNLVRFFGDVVIRTEQVTSNNQTSAKLSPMKDVYALIEQDLLDAEKSLSPNRNFGKANQEAAQALLSKVYLQLASASATNVPKYDWGINSAEMYKKAADYAKKVVVGDANYSFEYDLAKTWDNAERLEAKEMIFVSASSRDGLQEGEYSKLPLMFMPWADGAKVLQLPNGKEIRGGGFEHFYIEDGFLNSFNPKDKRKSELIVSKVTIPNGNGEGKDKVLTYPGDLNSAFPMKYLDSDQIGEKTTCDTPILRYSDIMLVYAEAVGPTAEGYKMVNMIRSRAGLPDLQAGLSIEDFRKAILKERGFELAFEGQRLFDLRRTHSVESVLKDEYGKNITDGFYYYDIPQIEVDTNNSL</sequence>
<accession>A0ABN6LGE8</accession>
<dbReference type="Gene3D" id="1.25.40.390">
    <property type="match status" value="1"/>
</dbReference>
<proteinExistence type="inferred from homology"/>
<feature type="signal peptide" evidence="6">
    <location>
        <begin position="1"/>
        <end position="21"/>
    </location>
</feature>
<keyword evidence="9" id="KW-0614">Plasmid</keyword>
<dbReference type="Pfam" id="PF14322">
    <property type="entry name" value="SusD-like_3"/>
    <property type="match status" value="1"/>
</dbReference>
<dbReference type="InterPro" id="IPR011990">
    <property type="entry name" value="TPR-like_helical_dom_sf"/>
</dbReference>
<geneLocation type="plasmid" evidence="9 10">
    <name>pPP6</name>
</geneLocation>
<keyword evidence="4" id="KW-0472">Membrane</keyword>
<dbReference type="EMBL" id="AP025298">
    <property type="protein sequence ID" value="BDD02167.1"/>
    <property type="molecule type" value="Genomic_DNA"/>
</dbReference>
<evidence type="ECO:0000313" key="10">
    <source>
        <dbReference type="Proteomes" id="UP001354989"/>
    </source>
</evidence>
<keyword evidence="10" id="KW-1185">Reference proteome</keyword>
<dbReference type="SUPFAM" id="SSF48452">
    <property type="entry name" value="TPR-like"/>
    <property type="match status" value="1"/>
</dbReference>
<evidence type="ECO:0000259" key="7">
    <source>
        <dbReference type="Pfam" id="PF07980"/>
    </source>
</evidence>
<dbReference type="Proteomes" id="UP001354989">
    <property type="component" value="Plasmid pPP6"/>
</dbReference>
<evidence type="ECO:0000259" key="8">
    <source>
        <dbReference type="Pfam" id="PF14322"/>
    </source>
</evidence>
<dbReference type="RefSeq" id="WP_338399335.1">
    <property type="nucleotide sequence ID" value="NZ_AP025298.1"/>
</dbReference>
<dbReference type="PROSITE" id="PS51257">
    <property type="entry name" value="PROKAR_LIPOPROTEIN"/>
    <property type="match status" value="1"/>
</dbReference>
<dbReference type="Pfam" id="PF07980">
    <property type="entry name" value="SusD_RagB"/>
    <property type="match status" value="1"/>
</dbReference>
<evidence type="ECO:0000256" key="4">
    <source>
        <dbReference type="ARBA" id="ARBA00023136"/>
    </source>
</evidence>
<dbReference type="InterPro" id="IPR033985">
    <property type="entry name" value="SusD-like_N"/>
</dbReference>
<comment type="similarity">
    <text evidence="2">Belongs to the SusD family.</text>
</comment>
<evidence type="ECO:0000256" key="5">
    <source>
        <dbReference type="ARBA" id="ARBA00023237"/>
    </source>
</evidence>